<dbReference type="SMART" id="SM00066">
    <property type="entry name" value="GAL4"/>
    <property type="match status" value="1"/>
</dbReference>
<dbReference type="GO" id="GO:0005634">
    <property type="term" value="C:nucleus"/>
    <property type="evidence" value="ECO:0007669"/>
    <property type="project" value="UniProtKB-SubCell"/>
</dbReference>
<proteinExistence type="predicted"/>
<dbReference type="InterPro" id="IPR001138">
    <property type="entry name" value="Zn2Cys6_DnaBD"/>
</dbReference>
<evidence type="ECO:0000256" key="6">
    <source>
        <dbReference type="SAM" id="MobiDB-lite"/>
    </source>
</evidence>
<keyword evidence="3" id="KW-0238">DNA-binding</keyword>
<accession>A0A0D2CQI7</accession>
<dbReference type="CDD" id="cd12148">
    <property type="entry name" value="fungal_TF_MHR"/>
    <property type="match status" value="1"/>
</dbReference>
<organism evidence="8 9">
    <name type="scientific">Cladophialophora immunda</name>
    <dbReference type="NCBI Taxonomy" id="569365"/>
    <lineage>
        <taxon>Eukaryota</taxon>
        <taxon>Fungi</taxon>
        <taxon>Dikarya</taxon>
        <taxon>Ascomycota</taxon>
        <taxon>Pezizomycotina</taxon>
        <taxon>Eurotiomycetes</taxon>
        <taxon>Chaetothyriomycetidae</taxon>
        <taxon>Chaetothyriales</taxon>
        <taxon>Herpotrichiellaceae</taxon>
        <taxon>Cladophialophora</taxon>
    </lineage>
</organism>
<keyword evidence="2" id="KW-0805">Transcription regulation</keyword>
<dbReference type="HOGENOM" id="CLU_380835_0_0_1"/>
<feature type="domain" description="Zn(2)-C6 fungal-type" evidence="7">
    <location>
        <begin position="11"/>
        <end position="42"/>
    </location>
</feature>
<dbReference type="VEuPathDB" id="FungiDB:PV07_03800"/>
<keyword evidence="5" id="KW-0539">Nucleus</keyword>
<dbReference type="CDD" id="cd00067">
    <property type="entry name" value="GAL4"/>
    <property type="match status" value="1"/>
</dbReference>
<evidence type="ECO:0000256" key="1">
    <source>
        <dbReference type="ARBA" id="ARBA00004123"/>
    </source>
</evidence>
<dbReference type="PANTHER" id="PTHR31845">
    <property type="entry name" value="FINGER DOMAIN PROTEIN, PUTATIVE-RELATED"/>
    <property type="match status" value="1"/>
</dbReference>
<evidence type="ECO:0000313" key="8">
    <source>
        <dbReference type="EMBL" id="KIW32240.1"/>
    </source>
</evidence>
<comment type="subcellular location">
    <subcellularLocation>
        <location evidence="1">Nucleus</location>
    </subcellularLocation>
</comment>
<dbReference type="AlphaFoldDB" id="A0A0D2CQI7"/>
<dbReference type="InterPro" id="IPR036864">
    <property type="entry name" value="Zn2-C6_fun-type_DNA-bd_sf"/>
</dbReference>
<protein>
    <recommendedName>
        <fullName evidence="7">Zn(2)-C6 fungal-type domain-containing protein</fullName>
    </recommendedName>
</protein>
<evidence type="ECO:0000256" key="5">
    <source>
        <dbReference type="ARBA" id="ARBA00023242"/>
    </source>
</evidence>
<dbReference type="RefSeq" id="XP_016252456.1">
    <property type="nucleotide sequence ID" value="XM_016390554.1"/>
</dbReference>
<evidence type="ECO:0000259" key="7">
    <source>
        <dbReference type="PROSITE" id="PS50048"/>
    </source>
</evidence>
<dbReference type="EMBL" id="KN847041">
    <property type="protein sequence ID" value="KIW32240.1"/>
    <property type="molecule type" value="Genomic_DNA"/>
</dbReference>
<name>A0A0D2CQI7_9EURO</name>
<sequence>MSDDSERRYKACRTCRRQKMRCDGSDGIPCRRCLNARVPCVFDKTVMKRRNSPSDEATTAKRQNRQSLADEVAMLKDQIAILRRSHSCSAQETAEALSIAGDQQSGRVNRGVTAFSSQSGPGDDGKSDFGHTFSPENLGCPVSAVHVMMHPPLDGEPERNSSGWTVENQSKWNREDQSKGSRPDIIDRQLVDESEARELFDLYMHGGNAFLPIFDPLLDTFDSIRQTSPFTLTVILYVAARHQHIQETNSPTLQLCKEEALRYAAESLFQNPCSLETLEAMTILAVHSEKTWFALGHALQMALDLGIHYTVRKIISSSVSQANSSTSTRVTRIDLRFARIWLLLVQYERAIAFGSLRKSRTEELIIADLESFLDLAALHPSAISSCAAIDIFQDLVRLRKGPDLLSTEKFETGVKLWFRKWDSRFEDNGVHKESLQRSHLRIQELYARLIQGGIMFVRVLKARQLREAQTVSTDHDEKSVQLSIRILQLVQDLLTFINNCRAYKRVFSWAPTHEGLLLTFVIILAFQVLQVHPDPQRRDDLLVQVEQTAVLLKQHPLRSFYEVVARLMRLAKSSSITLQDPSLPSSSQAHEYNSIDFGPILEGEDWFFDTSTDAFFHPSIGEETSDIYGPPLI</sequence>
<feature type="compositionally biased region" description="Basic and acidic residues" evidence="6">
    <location>
        <begin position="172"/>
        <end position="188"/>
    </location>
</feature>
<evidence type="ECO:0000256" key="2">
    <source>
        <dbReference type="ARBA" id="ARBA00023015"/>
    </source>
</evidence>
<dbReference type="GO" id="GO:0008270">
    <property type="term" value="F:zinc ion binding"/>
    <property type="evidence" value="ECO:0007669"/>
    <property type="project" value="InterPro"/>
</dbReference>
<keyword evidence="4" id="KW-0804">Transcription</keyword>
<keyword evidence="9" id="KW-1185">Reference proteome</keyword>
<dbReference type="OrthoDB" id="4454541at2759"/>
<evidence type="ECO:0000313" key="9">
    <source>
        <dbReference type="Proteomes" id="UP000054466"/>
    </source>
</evidence>
<dbReference type="Gene3D" id="4.10.240.10">
    <property type="entry name" value="Zn(2)-C6 fungal-type DNA-binding domain"/>
    <property type="match status" value="1"/>
</dbReference>
<dbReference type="Pfam" id="PF00172">
    <property type="entry name" value="Zn_clus"/>
    <property type="match status" value="1"/>
</dbReference>
<evidence type="ECO:0000256" key="3">
    <source>
        <dbReference type="ARBA" id="ARBA00023125"/>
    </source>
</evidence>
<dbReference type="PROSITE" id="PS50048">
    <property type="entry name" value="ZN2_CY6_FUNGAL_2"/>
    <property type="match status" value="1"/>
</dbReference>
<feature type="region of interest" description="Disordered" evidence="6">
    <location>
        <begin position="149"/>
        <end position="188"/>
    </location>
</feature>
<gene>
    <name evidence="8" type="ORF">PV07_03800</name>
</gene>
<reference evidence="8 9" key="1">
    <citation type="submission" date="2015-01" db="EMBL/GenBank/DDBJ databases">
        <title>The Genome Sequence of Cladophialophora immunda CBS83496.</title>
        <authorList>
            <consortium name="The Broad Institute Genomics Platform"/>
            <person name="Cuomo C."/>
            <person name="de Hoog S."/>
            <person name="Gorbushina A."/>
            <person name="Stielow B."/>
            <person name="Teixiera M."/>
            <person name="Abouelleil A."/>
            <person name="Chapman S.B."/>
            <person name="Priest M."/>
            <person name="Young S.K."/>
            <person name="Wortman J."/>
            <person name="Nusbaum C."/>
            <person name="Birren B."/>
        </authorList>
    </citation>
    <scope>NUCLEOTIDE SEQUENCE [LARGE SCALE GENOMIC DNA]</scope>
    <source>
        <strain evidence="8 9">CBS 83496</strain>
    </source>
</reference>
<dbReference type="GeneID" id="27342994"/>
<evidence type="ECO:0000256" key="4">
    <source>
        <dbReference type="ARBA" id="ARBA00023163"/>
    </source>
</evidence>
<feature type="region of interest" description="Disordered" evidence="6">
    <location>
        <begin position="112"/>
        <end position="133"/>
    </location>
</feature>
<dbReference type="InterPro" id="IPR051089">
    <property type="entry name" value="prtT"/>
</dbReference>
<dbReference type="PANTHER" id="PTHR31845:SF17">
    <property type="entry name" value="ZN(II)2CYS6 TRANSCRIPTION FACTOR (EUROFUNG)"/>
    <property type="match status" value="1"/>
</dbReference>
<dbReference type="GO" id="GO:0000976">
    <property type="term" value="F:transcription cis-regulatory region binding"/>
    <property type="evidence" value="ECO:0007669"/>
    <property type="project" value="TreeGrafter"/>
</dbReference>
<dbReference type="PROSITE" id="PS00463">
    <property type="entry name" value="ZN2_CY6_FUNGAL_1"/>
    <property type="match status" value="1"/>
</dbReference>
<feature type="compositionally biased region" description="Polar residues" evidence="6">
    <location>
        <begin position="160"/>
        <end position="171"/>
    </location>
</feature>
<dbReference type="GO" id="GO:0000981">
    <property type="term" value="F:DNA-binding transcription factor activity, RNA polymerase II-specific"/>
    <property type="evidence" value="ECO:0007669"/>
    <property type="project" value="InterPro"/>
</dbReference>
<dbReference type="Proteomes" id="UP000054466">
    <property type="component" value="Unassembled WGS sequence"/>
</dbReference>
<dbReference type="SUPFAM" id="SSF57701">
    <property type="entry name" value="Zn2/Cys6 DNA-binding domain"/>
    <property type="match status" value="1"/>
</dbReference>